<dbReference type="Proteomes" id="UP000553957">
    <property type="component" value="Unassembled WGS sequence"/>
</dbReference>
<dbReference type="Pfam" id="PF00293">
    <property type="entry name" value="NUDIX"/>
    <property type="match status" value="1"/>
</dbReference>
<dbReference type="PANTHER" id="PTHR11839">
    <property type="entry name" value="UDP/ADP-SUGAR PYROPHOSPHATASE"/>
    <property type="match status" value="1"/>
</dbReference>
<organism evidence="5 6">
    <name type="scientific">Kribbella sandramycini</name>
    <dbReference type="NCBI Taxonomy" id="60450"/>
    <lineage>
        <taxon>Bacteria</taxon>
        <taxon>Bacillati</taxon>
        <taxon>Actinomycetota</taxon>
        <taxon>Actinomycetes</taxon>
        <taxon>Propionibacteriales</taxon>
        <taxon>Kribbellaceae</taxon>
        <taxon>Kribbella</taxon>
    </lineage>
</organism>
<dbReference type="PANTHER" id="PTHR11839:SF18">
    <property type="entry name" value="NUDIX HYDROLASE DOMAIN-CONTAINING PROTEIN"/>
    <property type="match status" value="1"/>
</dbReference>
<keyword evidence="6" id="KW-1185">Reference proteome</keyword>
<accession>A0A7Y4KZH5</accession>
<evidence type="ECO:0000313" key="7">
    <source>
        <dbReference type="Proteomes" id="UP000553957"/>
    </source>
</evidence>
<sequence length="186" mass="20084">MNANDQPDPAPIRRTREVLAYGNRFVQIFDDEVQFPDGSAGRYLRIEGAAEGHGVVVIPVHGDEVGLVRTFRYPVGQFQWAFPRGFAHSPDPLVTAAAELHEELGAAATEMEIAGSFTPDSGMLAQQIVVVVAQVTDTNTTPIDVGEVSGVRWLSLAELWSDVADGRLTDGMTLAALTLARARKLI</sequence>
<evidence type="ECO:0000256" key="1">
    <source>
        <dbReference type="ARBA" id="ARBA00001946"/>
    </source>
</evidence>
<dbReference type="InterPro" id="IPR015797">
    <property type="entry name" value="NUDIX_hydrolase-like_dom_sf"/>
</dbReference>
<evidence type="ECO:0000256" key="2">
    <source>
        <dbReference type="ARBA" id="ARBA00022801"/>
    </source>
</evidence>
<reference evidence="4 7" key="2">
    <citation type="submission" date="2020-08" db="EMBL/GenBank/DDBJ databases">
        <title>Sequencing the genomes of 1000 actinobacteria strains.</title>
        <authorList>
            <person name="Klenk H.-P."/>
        </authorList>
    </citation>
    <scope>NUCLEOTIDE SEQUENCE [LARGE SCALE GENOMIC DNA]</scope>
    <source>
        <strain evidence="4 7">DSM 15626</strain>
    </source>
</reference>
<dbReference type="Gene3D" id="3.90.79.10">
    <property type="entry name" value="Nucleoside Triphosphate Pyrophosphohydrolase"/>
    <property type="match status" value="1"/>
</dbReference>
<protein>
    <submittedName>
        <fullName evidence="4">ADP-ribose pyrophosphatase</fullName>
        <ecNumber evidence="4">3.6.1.13</ecNumber>
    </submittedName>
    <submittedName>
        <fullName evidence="5">NUDIX hydrolase</fullName>
    </submittedName>
</protein>
<reference evidence="5 6" key="1">
    <citation type="submission" date="2020-05" db="EMBL/GenBank/DDBJ databases">
        <title>Genome sequence of Kribbella sandramycini ATCC 39419.</title>
        <authorList>
            <person name="Maclea K.S."/>
            <person name="Fair J.L."/>
        </authorList>
    </citation>
    <scope>NUCLEOTIDE SEQUENCE [LARGE SCALE GENOMIC DNA]</scope>
    <source>
        <strain evidence="5 6">ATCC 39419</strain>
    </source>
</reference>
<dbReference type="RefSeq" id="WP_171673204.1">
    <property type="nucleotide sequence ID" value="NZ_BAAAGT010000002.1"/>
</dbReference>
<dbReference type="EMBL" id="JABJRC010000002">
    <property type="protein sequence ID" value="NOL40721.1"/>
    <property type="molecule type" value="Genomic_DNA"/>
</dbReference>
<dbReference type="InterPro" id="IPR000086">
    <property type="entry name" value="NUDIX_hydrolase_dom"/>
</dbReference>
<dbReference type="Proteomes" id="UP000534306">
    <property type="component" value="Unassembled WGS sequence"/>
</dbReference>
<comment type="cofactor">
    <cofactor evidence="1">
        <name>Mg(2+)</name>
        <dbReference type="ChEBI" id="CHEBI:18420"/>
    </cofactor>
</comment>
<proteinExistence type="predicted"/>
<dbReference type="EC" id="3.6.1.13" evidence="4"/>
<gene>
    <name evidence="4" type="ORF">HNR71_005080</name>
    <name evidence="5" type="ORF">HPO96_10735</name>
</gene>
<comment type="caution">
    <text evidence="5">The sequence shown here is derived from an EMBL/GenBank/DDBJ whole genome shotgun (WGS) entry which is preliminary data.</text>
</comment>
<feature type="domain" description="Nudix hydrolase" evidence="3">
    <location>
        <begin position="50"/>
        <end position="176"/>
    </location>
</feature>
<dbReference type="GO" id="GO:0019693">
    <property type="term" value="P:ribose phosphate metabolic process"/>
    <property type="evidence" value="ECO:0007669"/>
    <property type="project" value="TreeGrafter"/>
</dbReference>
<dbReference type="GO" id="GO:0047631">
    <property type="term" value="F:ADP-ribose diphosphatase activity"/>
    <property type="evidence" value="ECO:0007669"/>
    <property type="project" value="UniProtKB-EC"/>
</dbReference>
<dbReference type="SUPFAM" id="SSF55811">
    <property type="entry name" value="Nudix"/>
    <property type="match status" value="1"/>
</dbReference>
<evidence type="ECO:0000259" key="3">
    <source>
        <dbReference type="PROSITE" id="PS51462"/>
    </source>
</evidence>
<dbReference type="EMBL" id="JACHKF010000001">
    <property type="protein sequence ID" value="MBB6569443.1"/>
    <property type="molecule type" value="Genomic_DNA"/>
</dbReference>
<name>A0A7Y4KZH5_9ACTN</name>
<evidence type="ECO:0000313" key="6">
    <source>
        <dbReference type="Proteomes" id="UP000534306"/>
    </source>
</evidence>
<evidence type="ECO:0000313" key="5">
    <source>
        <dbReference type="EMBL" id="NOL40721.1"/>
    </source>
</evidence>
<dbReference type="CDD" id="cd03424">
    <property type="entry name" value="NUDIX_ADPRase_Nudt5_UGPPase_Nudt14"/>
    <property type="match status" value="1"/>
</dbReference>
<dbReference type="GO" id="GO:0006753">
    <property type="term" value="P:nucleoside phosphate metabolic process"/>
    <property type="evidence" value="ECO:0007669"/>
    <property type="project" value="TreeGrafter"/>
</dbReference>
<keyword evidence="2 5" id="KW-0378">Hydrolase</keyword>
<dbReference type="AlphaFoldDB" id="A0A7Y4KZH5"/>
<evidence type="ECO:0000313" key="4">
    <source>
        <dbReference type="EMBL" id="MBB6569443.1"/>
    </source>
</evidence>
<dbReference type="PROSITE" id="PS51462">
    <property type="entry name" value="NUDIX"/>
    <property type="match status" value="1"/>
</dbReference>